<dbReference type="Pfam" id="PF00528">
    <property type="entry name" value="BPD_transp_1"/>
    <property type="match status" value="1"/>
</dbReference>
<evidence type="ECO:0000256" key="3">
    <source>
        <dbReference type="ARBA" id="ARBA00022448"/>
    </source>
</evidence>
<dbReference type="InterPro" id="IPR010065">
    <property type="entry name" value="AA_ABC_transptr_permease_3TM"/>
</dbReference>
<comment type="subcellular location">
    <subcellularLocation>
        <location evidence="1">Cell inner membrane</location>
        <topology evidence="1">Multi-pass membrane protein</topology>
    </subcellularLocation>
    <subcellularLocation>
        <location evidence="9">Cell membrane</location>
        <topology evidence="9">Multi-pass membrane protein</topology>
    </subcellularLocation>
</comment>
<organism evidence="11 12">
    <name type="scientific">Aureimonas glaciei</name>
    <dbReference type="NCBI Taxonomy" id="1776957"/>
    <lineage>
        <taxon>Bacteria</taxon>
        <taxon>Pseudomonadati</taxon>
        <taxon>Pseudomonadota</taxon>
        <taxon>Alphaproteobacteria</taxon>
        <taxon>Hyphomicrobiales</taxon>
        <taxon>Aurantimonadaceae</taxon>
        <taxon>Aureimonas</taxon>
    </lineage>
</organism>
<feature type="transmembrane region" description="Helical" evidence="9">
    <location>
        <begin position="194"/>
        <end position="215"/>
    </location>
</feature>
<dbReference type="PANTHER" id="PTHR30614:SF0">
    <property type="entry name" value="L-CYSTINE TRANSPORT SYSTEM PERMEASE PROTEIN TCYL"/>
    <property type="match status" value="1"/>
</dbReference>
<dbReference type="GO" id="GO:0006865">
    <property type="term" value="P:amino acid transport"/>
    <property type="evidence" value="ECO:0007669"/>
    <property type="project" value="UniProtKB-KW"/>
</dbReference>
<keyword evidence="8 9" id="KW-0472">Membrane</keyword>
<keyword evidence="7 9" id="KW-1133">Transmembrane helix</keyword>
<reference evidence="11" key="1">
    <citation type="journal article" date="2014" name="Int. J. Syst. Evol. Microbiol.">
        <title>Complete genome sequence of Corynebacterium casei LMG S-19264T (=DSM 44701T), isolated from a smear-ripened cheese.</title>
        <authorList>
            <consortium name="US DOE Joint Genome Institute (JGI-PGF)"/>
            <person name="Walter F."/>
            <person name="Albersmeier A."/>
            <person name="Kalinowski J."/>
            <person name="Ruckert C."/>
        </authorList>
    </citation>
    <scope>NUCLEOTIDE SEQUENCE</scope>
    <source>
        <strain evidence="11">CGMCC 1.15493</strain>
    </source>
</reference>
<keyword evidence="4" id="KW-1003">Cell membrane</keyword>
<evidence type="ECO:0000313" key="12">
    <source>
        <dbReference type="Proteomes" id="UP000613160"/>
    </source>
</evidence>
<dbReference type="InterPro" id="IPR035906">
    <property type="entry name" value="MetI-like_sf"/>
</dbReference>
<dbReference type="SUPFAM" id="SSF161098">
    <property type="entry name" value="MetI-like"/>
    <property type="match status" value="1"/>
</dbReference>
<dbReference type="NCBIfam" id="TIGR01726">
    <property type="entry name" value="HEQRo_perm_3TM"/>
    <property type="match status" value="1"/>
</dbReference>
<keyword evidence="12" id="KW-1185">Reference proteome</keyword>
<evidence type="ECO:0000256" key="8">
    <source>
        <dbReference type="ARBA" id="ARBA00023136"/>
    </source>
</evidence>
<evidence type="ECO:0000256" key="2">
    <source>
        <dbReference type="ARBA" id="ARBA00010072"/>
    </source>
</evidence>
<dbReference type="GO" id="GO:0043190">
    <property type="term" value="C:ATP-binding cassette (ABC) transporter complex"/>
    <property type="evidence" value="ECO:0007669"/>
    <property type="project" value="InterPro"/>
</dbReference>
<evidence type="ECO:0000256" key="5">
    <source>
        <dbReference type="ARBA" id="ARBA00022692"/>
    </source>
</evidence>
<evidence type="ECO:0000256" key="7">
    <source>
        <dbReference type="ARBA" id="ARBA00022989"/>
    </source>
</evidence>
<protein>
    <submittedName>
        <fullName evidence="11">Polar amino acid ABC transporter permease</fullName>
    </submittedName>
</protein>
<dbReference type="RefSeq" id="WP_188849680.1">
    <property type="nucleotide sequence ID" value="NZ_BMJJ01000002.1"/>
</dbReference>
<dbReference type="CDD" id="cd06261">
    <property type="entry name" value="TM_PBP2"/>
    <property type="match status" value="1"/>
</dbReference>
<comment type="similarity">
    <text evidence="2">Belongs to the binding-protein-dependent transport system permease family. HisMQ subfamily.</text>
</comment>
<keyword evidence="3 9" id="KW-0813">Transport</keyword>
<evidence type="ECO:0000256" key="6">
    <source>
        <dbReference type="ARBA" id="ARBA00022970"/>
    </source>
</evidence>
<evidence type="ECO:0000256" key="1">
    <source>
        <dbReference type="ARBA" id="ARBA00004429"/>
    </source>
</evidence>
<evidence type="ECO:0000313" key="11">
    <source>
        <dbReference type="EMBL" id="GGD10864.1"/>
    </source>
</evidence>
<name>A0A916XU81_9HYPH</name>
<dbReference type="EMBL" id="BMJJ01000002">
    <property type="protein sequence ID" value="GGD10864.1"/>
    <property type="molecule type" value="Genomic_DNA"/>
</dbReference>
<dbReference type="Proteomes" id="UP000613160">
    <property type="component" value="Unassembled WGS sequence"/>
</dbReference>
<sequence>MDELRENYFNLEIIAGALPSVLAGFATTVQVALTVIVIGVAIGLGLALLRLVGNRYVNGLITAWVELFRTLPQLVILIFLYFALPYAGIRLSPFLATALALGAVLSAFCTEIFSAAIMALPKGQWEAARALSLSPGRTLRLVVLPQALRLATPLVTNRVIAVTKGSALGIAVSLNDTLGAAQSYMSITANPSPLMLAAALYLAFFIPLVVLSRLLERRMQPY</sequence>
<dbReference type="InterPro" id="IPR043429">
    <property type="entry name" value="ArtM/GltK/GlnP/TcyL/YhdX-like"/>
</dbReference>
<dbReference type="AlphaFoldDB" id="A0A916XU81"/>
<accession>A0A916XU81</accession>
<dbReference type="GO" id="GO:0022857">
    <property type="term" value="F:transmembrane transporter activity"/>
    <property type="evidence" value="ECO:0007669"/>
    <property type="project" value="InterPro"/>
</dbReference>
<dbReference type="InterPro" id="IPR000515">
    <property type="entry name" value="MetI-like"/>
</dbReference>
<keyword evidence="5 9" id="KW-0812">Transmembrane</keyword>
<dbReference type="PROSITE" id="PS50928">
    <property type="entry name" value="ABC_TM1"/>
    <property type="match status" value="1"/>
</dbReference>
<feature type="domain" description="ABC transmembrane type-1" evidence="10">
    <location>
        <begin position="25"/>
        <end position="215"/>
    </location>
</feature>
<evidence type="ECO:0000256" key="9">
    <source>
        <dbReference type="RuleBase" id="RU363032"/>
    </source>
</evidence>
<keyword evidence="6" id="KW-0029">Amino-acid transport</keyword>
<reference evidence="11" key="2">
    <citation type="submission" date="2020-09" db="EMBL/GenBank/DDBJ databases">
        <authorList>
            <person name="Sun Q."/>
            <person name="Zhou Y."/>
        </authorList>
    </citation>
    <scope>NUCLEOTIDE SEQUENCE</scope>
    <source>
        <strain evidence="11">CGMCC 1.15493</strain>
    </source>
</reference>
<dbReference type="Gene3D" id="1.10.3720.10">
    <property type="entry name" value="MetI-like"/>
    <property type="match status" value="1"/>
</dbReference>
<gene>
    <name evidence="11" type="ORF">GCM10011335_12240</name>
</gene>
<comment type="caution">
    <text evidence="11">The sequence shown here is derived from an EMBL/GenBank/DDBJ whole genome shotgun (WGS) entry which is preliminary data.</text>
</comment>
<proteinExistence type="inferred from homology"/>
<evidence type="ECO:0000256" key="4">
    <source>
        <dbReference type="ARBA" id="ARBA00022475"/>
    </source>
</evidence>
<evidence type="ECO:0000259" key="10">
    <source>
        <dbReference type="PROSITE" id="PS50928"/>
    </source>
</evidence>
<dbReference type="PANTHER" id="PTHR30614">
    <property type="entry name" value="MEMBRANE COMPONENT OF AMINO ACID ABC TRANSPORTER"/>
    <property type="match status" value="1"/>
</dbReference>
<feature type="transmembrane region" description="Helical" evidence="9">
    <location>
        <begin position="21"/>
        <end position="49"/>
    </location>
</feature>